<organism evidence="4 5">
    <name type="scientific">Roseofilum casamattae BLCC-M143</name>
    <dbReference type="NCBI Taxonomy" id="3022442"/>
    <lineage>
        <taxon>Bacteria</taxon>
        <taxon>Bacillati</taxon>
        <taxon>Cyanobacteriota</taxon>
        <taxon>Cyanophyceae</taxon>
        <taxon>Desertifilales</taxon>
        <taxon>Desertifilaceae</taxon>
        <taxon>Roseofilum</taxon>
        <taxon>Roseofilum casamattae</taxon>
    </lineage>
</organism>
<dbReference type="PANTHER" id="PTHR10605:SF56">
    <property type="entry name" value="BIFUNCTIONAL HEPARAN SULFATE N-DEACETYLASE_N-SULFOTRANSFERASE"/>
    <property type="match status" value="1"/>
</dbReference>
<evidence type="ECO:0000313" key="4">
    <source>
        <dbReference type="EMBL" id="MDJ1184687.1"/>
    </source>
</evidence>
<dbReference type="Pfam" id="PF00685">
    <property type="entry name" value="Sulfotransfer_1"/>
    <property type="match status" value="1"/>
</dbReference>
<dbReference type="InterPro" id="IPR027417">
    <property type="entry name" value="P-loop_NTPase"/>
</dbReference>
<gene>
    <name evidence="4" type="ORF">PMH09_15980</name>
</gene>
<evidence type="ECO:0000256" key="1">
    <source>
        <dbReference type="ARBA" id="ARBA00022679"/>
    </source>
</evidence>
<dbReference type="Proteomes" id="UP001232992">
    <property type="component" value="Unassembled WGS sequence"/>
</dbReference>
<evidence type="ECO:0000256" key="2">
    <source>
        <dbReference type="ARBA" id="ARBA00023180"/>
    </source>
</evidence>
<feature type="domain" description="Sulfotransferase" evidence="3">
    <location>
        <begin position="30"/>
        <end position="250"/>
    </location>
</feature>
<evidence type="ECO:0000259" key="3">
    <source>
        <dbReference type="Pfam" id="PF00685"/>
    </source>
</evidence>
<dbReference type="PANTHER" id="PTHR10605">
    <property type="entry name" value="HEPARAN SULFATE SULFOTRANSFERASE"/>
    <property type="match status" value="1"/>
</dbReference>
<proteinExistence type="predicted"/>
<protein>
    <submittedName>
        <fullName evidence="4">Sulfotransferase domain-containing protein</fullName>
    </submittedName>
</protein>
<keyword evidence="1" id="KW-0808">Transferase</keyword>
<dbReference type="InterPro" id="IPR000863">
    <property type="entry name" value="Sulfotransferase_dom"/>
</dbReference>
<sequence>MKKLISQGIDFCRWNGDYRVLTSPWRSLPSFVIIGTMKGGTTSLYKYLIQHPQILSAWKKEVHFFDKSHQFNRGIRWYKHYFPLQKFSGDRTIAGEASPSYMFHPQVPQRLFNALPHVKLIAVLRNPVNRTYSHYQRNVFRGYESLSFEEAIDREEERLAGEREKIIANPNYDSRPYKFYSYLARSRYVEQLQWWFEYFPRDRFLILKSEDLFKQTSQELHKVFDFLEVTTASIEDITPSLIGEYKKSAKKIEMNAETRDRLQNYFHPYNQELYELLDRDFSW</sequence>
<comment type="caution">
    <text evidence="4">The sequence shown here is derived from an EMBL/GenBank/DDBJ whole genome shotgun (WGS) entry which is preliminary data.</text>
</comment>
<dbReference type="RefSeq" id="WP_283759341.1">
    <property type="nucleotide sequence ID" value="NZ_JAQOSQ010000018.1"/>
</dbReference>
<evidence type="ECO:0000313" key="5">
    <source>
        <dbReference type="Proteomes" id="UP001232992"/>
    </source>
</evidence>
<dbReference type="SUPFAM" id="SSF52540">
    <property type="entry name" value="P-loop containing nucleoside triphosphate hydrolases"/>
    <property type="match status" value="1"/>
</dbReference>
<name>A0ABT7C0V1_9CYAN</name>
<reference evidence="4 5" key="1">
    <citation type="submission" date="2023-01" db="EMBL/GenBank/DDBJ databases">
        <title>Novel diversity within Roseofilum (Cyanobacteria; Desertifilaceae) from marine benthic mats with descriptions of four novel species.</title>
        <authorList>
            <person name="Wang Y."/>
            <person name="Berthold D.E."/>
            <person name="Hu J."/>
            <person name="Lefler F.W."/>
            <person name="Laughinghouse H.D. IV."/>
        </authorList>
    </citation>
    <scope>NUCLEOTIDE SEQUENCE [LARGE SCALE GENOMIC DNA]</scope>
    <source>
        <strain evidence="4 5">BLCC-M143</strain>
    </source>
</reference>
<accession>A0ABT7C0V1</accession>
<dbReference type="InterPro" id="IPR037359">
    <property type="entry name" value="NST/OST"/>
</dbReference>
<keyword evidence="5" id="KW-1185">Reference proteome</keyword>
<keyword evidence="2" id="KW-0325">Glycoprotein</keyword>
<dbReference type="EMBL" id="JAQOSQ010000018">
    <property type="protein sequence ID" value="MDJ1184687.1"/>
    <property type="molecule type" value="Genomic_DNA"/>
</dbReference>
<dbReference type="Gene3D" id="3.40.50.300">
    <property type="entry name" value="P-loop containing nucleotide triphosphate hydrolases"/>
    <property type="match status" value="1"/>
</dbReference>